<dbReference type="RefSeq" id="WP_145191849.1">
    <property type="nucleotide sequence ID" value="NZ_CP036290.1"/>
</dbReference>
<feature type="domain" description="OmpA-like" evidence="8">
    <location>
        <begin position="129"/>
        <end position="203"/>
    </location>
</feature>
<dbReference type="InterPro" id="IPR036737">
    <property type="entry name" value="OmpA-like_sf"/>
</dbReference>
<name>A0A518D4U3_9BACT</name>
<dbReference type="InterPro" id="IPR006665">
    <property type="entry name" value="OmpA-like"/>
</dbReference>
<accession>A0A518D4U3</accession>
<keyword evidence="3" id="KW-1003">Cell membrane</keyword>
<feature type="domain" description="Motility protein B-like N-terminal" evidence="9">
    <location>
        <begin position="10"/>
        <end position="41"/>
    </location>
</feature>
<dbReference type="PANTHER" id="PTHR30329">
    <property type="entry name" value="STATOR ELEMENT OF FLAGELLAR MOTOR COMPLEX"/>
    <property type="match status" value="1"/>
</dbReference>
<dbReference type="SUPFAM" id="SSF103088">
    <property type="entry name" value="OmpA-like"/>
    <property type="match status" value="1"/>
</dbReference>
<dbReference type="InterPro" id="IPR025713">
    <property type="entry name" value="MotB-like_N_dom"/>
</dbReference>
<evidence type="ECO:0000259" key="8">
    <source>
        <dbReference type="Pfam" id="PF00691"/>
    </source>
</evidence>
<evidence type="ECO:0000313" key="11">
    <source>
        <dbReference type="Proteomes" id="UP000319342"/>
    </source>
</evidence>
<protein>
    <submittedName>
        <fullName evidence="10">Flagellar motor protein MotS</fullName>
    </submittedName>
</protein>
<dbReference type="Pfam" id="PF13677">
    <property type="entry name" value="MotB_plug"/>
    <property type="match status" value="1"/>
</dbReference>
<dbReference type="InterPro" id="IPR050330">
    <property type="entry name" value="Bact_OuterMem_StrucFunc"/>
</dbReference>
<evidence type="ECO:0000256" key="1">
    <source>
        <dbReference type="ARBA" id="ARBA00004162"/>
    </source>
</evidence>
<organism evidence="10 11">
    <name type="scientific">Rohdeia mirabilis</name>
    <dbReference type="NCBI Taxonomy" id="2528008"/>
    <lineage>
        <taxon>Bacteria</taxon>
        <taxon>Pseudomonadati</taxon>
        <taxon>Planctomycetota</taxon>
        <taxon>Planctomycetia</taxon>
        <taxon>Planctomycetia incertae sedis</taxon>
        <taxon>Rohdeia</taxon>
    </lineage>
</organism>
<evidence type="ECO:0000313" key="10">
    <source>
        <dbReference type="EMBL" id="QDU86497.1"/>
    </source>
</evidence>
<comment type="similarity">
    <text evidence="2">Belongs to the MotB family.</text>
</comment>
<dbReference type="GO" id="GO:0005886">
    <property type="term" value="C:plasma membrane"/>
    <property type="evidence" value="ECO:0007669"/>
    <property type="project" value="UniProtKB-SubCell"/>
</dbReference>
<keyword evidence="4 7" id="KW-0812">Transmembrane</keyword>
<feature type="transmembrane region" description="Helical" evidence="7">
    <location>
        <begin position="15"/>
        <end position="37"/>
    </location>
</feature>
<gene>
    <name evidence="10" type="ORF">Pla163_36480</name>
</gene>
<sequence length="230" mass="25249">MGKKSNSVDDGKAKVPGWMVSFGDMMTLILTFFILLVSMSKERQVGLVAQGVGSFIVHMESMGLNGIMGASERDRIFNEVRIKFQLPPEKDPSKSSSPDEGATMDVLNADRVEDLAPNDSLLQPAIAIFALGSVQLDSNAKRYLDQLAPTLRPGDGQVLVLEGHAFENEPTPLSRTELGLRRALAVQTYLVERHGFRSARVEPRTWLLSRDSSDSDRAPVDARLILPASR</sequence>
<comment type="subcellular location">
    <subcellularLocation>
        <location evidence="1">Cell membrane</location>
        <topology evidence="1">Single-pass membrane protein</topology>
    </subcellularLocation>
</comment>
<keyword evidence="5 7" id="KW-1133">Transmembrane helix</keyword>
<reference evidence="10 11" key="1">
    <citation type="submission" date="2019-02" db="EMBL/GenBank/DDBJ databases">
        <title>Deep-cultivation of Planctomycetes and their phenomic and genomic characterization uncovers novel biology.</title>
        <authorList>
            <person name="Wiegand S."/>
            <person name="Jogler M."/>
            <person name="Boedeker C."/>
            <person name="Pinto D."/>
            <person name="Vollmers J."/>
            <person name="Rivas-Marin E."/>
            <person name="Kohn T."/>
            <person name="Peeters S.H."/>
            <person name="Heuer A."/>
            <person name="Rast P."/>
            <person name="Oberbeckmann S."/>
            <person name="Bunk B."/>
            <person name="Jeske O."/>
            <person name="Meyerdierks A."/>
            <person name="Storesund J.E."/>
            <person name="Kallscheuer N."/>
            <person name="Luecker S."/>
            <person name="Lage O.M."/>
            <person name="Pohl T."/>
            <person name="Merkel B.J."/>
            <person name="Hornburger P."/>
            <person name="Mueller R.-W."/>
            <person name="Bruemmer F."/>
            <person name="Labrenz M."/>
            <person name="Spormann A.M."/>
            <person name="Op den Camp H."/>
            <person name="Overmann J."/>
            <person name="Amann R."/>
            <person name="Jetten M.S.M."/>
            <person name="Mascher T."/>
            <person name="Medema M.H."/>
            <person name="Devos D.P."/>
            <person name="Kaster A.-K."/>
            <person name="Ovreas L."/>
            <person name="Rohde M."/>
            <person name="Galperin M.Y."/>
            <person name="Jogler C."/>
        </authorList>
    </citation>
    <scope>NUCLEOTIDE SEQUENCE [LARGE SCALE GENOMIC DNA]</scope>
    <source>
        <strain evidence="10 11">Pla163</strain>
    </source>
</reference>
<evidence type="ECO:0000256" key="5">
    <source>
        <dbReference type="ARBA" id="ARBA00022989"/>
    </source>
</evidence>
<keyword evidence="10" id="KW-0282">Flagellum</keyword>
<evidence type="ECO:0000256" key="6">
    <source>
        <dbReference type="ARBA" id="ARBA00023136"/>
    </source>
</evidence>
<keyword evidence="11" id="KW-1185">Reference proteome</keyword>
<evidence type="ECO:0000259" key="9">
    <source>
        <dbReference type="Pfam" id="PF13677"/>
    </source>
</evidence>
<keyword evidence="10" id="KW-0969">Cilium</keyword>
<dbReference type="Pfam" id="PF00691">
    <property type="entry name" value="OmpA"/>
    <property type="match status" value="1"/>
</dbReference>
<dbReference type="AlphaFoldDB" id="A0A518D4U3"/>
<dbReference type="OrthoDB" id="9815217at2"/>
<proteinExistence type="inferred from homology"/>
<keyword evidence="6 7" id="KW-0472">Membrane</keyword>
<evidence type="ECO:0000256" key="2">
    <source>
        <dbReference type="ARBA" id="ARBA00008914"/>
    </source>
</evidence>
<evidence type="ECO:0000256" key="7">
    <source>
        <dbReference type="SAM" id="Phobius"/>
    </source>
</evidence>
<evidence type="ECO:0000256" key="3">
    <source>
        <dbReference type="ARBA" id="ARBA00022475"/>
    </source>
</evidence>
<dbReference type="PANTHER" id="PTHR30329:SF21">
    <property type="entry name" value="LIPOPROTEIN YIAD-RELATED"/>
    <property type="match status" value="1"/>
</dbReference>
<keyword evidence="10" id="KW-0966">Cell projection</keyword>
<evidence type="ECO:0000256" key="4">
    <source>
        <dbReference type="ARBA" id="ARBA00022692"/>
    </source>
</evidence>
<dbReference type="Proteomes" id="UP000319342">
    <property type="component" value="Chromosome"/>
</dbReference>
<dbReference type="Gene3D" id="3.30.1330.60">
    <property type="entry name" value="OmpA-like domain"/>
    <property type="match status" value="1"/>
</dbReference>
<dbReference type="EMBL" id="CP036290">
    <property type="protein sequence ID" value="QDU86497.1"/>
    <property type="molecule type" value="Genomic_DNA"/>
</dbReference>